<evidence type="ECO:0000313" key="3">
    <source>
        <dbReference type="Proteomes" id="UP000050360"/>
    </source>
</evidence>
<evidence type="ECO:0000256" key="1">
    <source>
        <dbReference type="SAM" id="Phobius"/>
    </source>
</evidence>
<organism evidence="2 3">
    <name type="scientific">Candidatus Methanoperedens nitratireducens</name>
    <dbReference type="NCBI Taxonomy" id="1392998"/>
    <lineage>
        <taxon>Archaea</taxon>
        <taxon>Methanobacteriati</taxon>
        <taxon>Methanobacteriota</taxon>
        <taxon>Stenosarchaea group</taxon>
        <taxon>Methanomicrobia</taxon>
        <taxon>Methanosarcinales</taxon>
        <taxon>ANME-2 cluster</taxon>
        <taxon>Candidatus Methanoperedentaceae</taxon>
        <taxon>Candidatus Methanoperedens</taxon>
    </lineage>
</organism>
<proteinExistence type="predicted"/>
<comment type="caution">
    <text evidence="2">The sequence shown here is derived from an EMBL/GenBank/DDBJ whole genome shotgun (WGS) entry which is preliminary data.</text>
</comment>
<protein>
    <submittedName>
        <fullName evidence="2">Uncharacterized protein</fullName>
    </submittedName>
</protein>
<evidence type="ECO:0000313" key="2">
    <source>
        <dbReference type="EMBL" id="KPQ43635.1"/>
    </source>
</evidence>
<keyword evidence="1" id="KW-0812">Transmembrane</keyword>
<gene>
    <name evidence="2" type="ORF">MPEBLZ_01819</name>
</gene>
<dbReference type="AlphaFoldDB" id="A0A0P8A672"/>
<feature type="transmembrane region" description="Helical" evidence="1">
    <location>
        <begin position="9"/>
        <end position="28"/>
    </location>
</feature>
<dbReference type="EMBL" id="LKCM01000137">
    <property type="protein sequence ID" value="KPQ43635.1"/>
    <property type="molecule type" value="Genomic_DNA"/>
</dbReference>
<keyword evidence="1" id="KW-1133">Transmembrane helix</keyword>
<dbReference type="Proteomes" id="UP000050360">
    <property type="component" value="Unassembled WGS sequence"/>
</dbReference>
<keyword evidence="1" id="KW-0472">Membrane</keyword>
<dbReference type="PROSITE" id="PS51257">
    <property type="entry name" value="PROKAR_LIPOPROTEIN"/>
    <property type="match status" value="1"/>
</dbReference>
<accession>A0A0P8A672</accession>
<reference evidence="2 3" key="1">
    <citation type="submission" date="2015-09" db="EMBL/GenBank/DDBJ databases">
        <title>A metagenomics-based metabolic model of nitrate-dependent anaerobic oxidation of methane by Methanoperedens-like archaea.</title>
        <authorList>
            <person name="Arshad A."/>
            <person name="Speth D.R."/>
            <person name="De Graaf R.M."/>
            <person name="Op Den Camp H.J."/>
            <person name="Jetten M.S."/>
            <person name="Welte C.U."/>
        </authorList>
    </citation>
    <scope>NUCLEOTIDE SEQUENCE [LARGE SCALE GENOMIC DNA]</scope>
</reference>
<name>A0A0P8A672_9EURY</name>
<sequence>MNREVNNQIIFFILIISFISALGCVSLTPDEGEKIHSITINADEYTAPLIFTALNNTDLSISRYIKSINVVPSDILNSMCPQKNNGYMESVGCSNRSFFSNQLDHADIYLAYLDEFNDYYSFNFTLYHEIGHVDHSKKVGFLNDSFQSSIIREKYADEYAYIYALECNIDVYTDITKKLQETEDKLNEQAKNHSYDEQYEALLVELDKLLTKQTLCINQTKIDEKLYRNRTQKIYFYNLK</sequence>